<accession>A0A3B1A9N3</accession>
<dbReference type="InterPro" id="IPR013783">
    <property type="entry name" value="Ig-like_fold"/>
</dbReference>
<proteinExistence type="predicted"/>
<reference evidence="1" key="1">
    <citation type="submission" date="2018-06" db="EMBL/GenBank/DDBJ databases">
        <authorList>
            <person name="Zhirakovskaya E."/>
        </authorList>
    </citation>
    <scope>NUCLEOTIDE SEQUENCE</scope>
</reference>
<dbReference type="AlphaFoldDB" id="A0A3B1A9N3"/>
<dbReference type="EMBL" id="UOFT01000041">
    <property type="protein sequence ID" value="VAW94939.1"/>
    <property type="molecule type" value="Genomic_DNA"/>
</dbReference>
<name>A0A3B1A9N3_9ZZZZ</name>
<dbReference type="Gene3D" id="2.60.40.10">
    <property type="entry name" value="Immunoglobulins"/>
    <property type="match status" value="1"/>
</dbReference>
<dbReference type="InterPro" id="IPR008964">
    <property type="entry name" value="Invasin/intimin_cell_adhesion"/>
</dbReference>
<protein>
    <submittedName>
        <fullName evidence="1">Uncharacterized protein</fullName>
    </submittedName>
</protein>
<dbReference type="SUPFAM" id="SSF49373">
    <property type="entry name" value="Invasin/intimin cell-adhesion fragments"/>
    <property type="match status" value="1"/>
</dbReference>
<sequence>MSIFGRRLVSFFTLVLLIIFVANCGGGGGTGSTTTPGSNTNSQYSITLDFARVDSVGLDLFQVTATILNNGSPATGLSQNITVDLERGTRGAITESTNGQYQFTVTPTQTGEHVVTVSYLSTSTQRMALVLANVHTDWGQPMAVSGLVNTEGYEDGITVTPDGEYLFVQYGPIYFSGLILYQTARSSGGCGGSRLTPDRCTHTWIDDVKGPITAPERPGFYTGRIANGKNLHNANSWGVGVEQAPNFAVSTMFYGFKRQADGTYKEPFYLAFDDEADGIIGPYGLSFLNNADGSTTVAFAMDDPSNPDMVDLAGDGSIIVESLTDVFTLDLTLGSNTSLGKFVPSGTAGTAPVRDSFFPSKLIDFGKIGINGIAGTQGNPHLYAESGAVKSVWTDDERDTGGDRGEISAYVLNSGTLLSGSWTKVVLPTVVNKASPSDEIQPFFTSTGLYYTHISSTDLPEIYFNAYSGASLVADYSNAANWGVTQTILGVGAADSLGKITALGEPTLATINGIEYLYFVYGYIRGYDAVSGLADINMQAGYIKKK</sequence>
<gene>
    <name evidence="1" type="ORF">MNBD_GAMMA23-1878</name>
</gene>
<organism evidence="1">
    <name type="scientific">hydrothermal vent metagenome</name>
    <dbReference type="NCBI Taxonomy" id="652676"/>
    <lineage>
        <taxon>unclassified sequences</taxon>
        <taxon>metagenomes</taxon>
        <taxon>ecological metagenomes</taxon>
    </lineage>
</organism>
<evidence type="ECO:0000313" key="1">
    <source>
        <dbReference type="EMBL" id="VAW94939.1"/>
    </source>
</evidence>